<name>C7R505_JONDD</name>
<dbReference type="PANTHER" id="PTHR30061:SF50">
    <property type="entry name" value="MALTOSE_MALTODEXTRIN-BINDING PERIPLASMIC PROTEIN"/>
    <property type="match status" value="1"/>
</dbReference>
<dbReference type="KEGG" id="jde:Jden_1527"/>
<dbReference type="eggNOG" id="COG2182">
    <property type="taxonomic scope" value="Bacteria"/>
</dbReference>
<dbReference type="SUPFAM" id="SSF53850">
    <property type="entry name" value="Periplasmic binding protein-like II"/>
    <property type="match status" value="1"/>
</dbReference>
<evidence type="ECO:0000313" key="7">
    <source>
        <dbReference type="Proteomes" id="UP000000628"/>
    </source>
</evidence>
<keyword evidence="2" id="KW-0813">Transport</keyword>
<dbReference type="PROSITE" id="PS51257">
    <property type="entry name" value="PROKAR_LIPOPROTEIN"/>
    <property type="match status" value="1"/>
</dbReference>
<dbReference type="Gene3D" id="3.40.190.10">
    <property type="entry name" value="Periplasmic binding protein-like II"/>
    <property type="match status" value="2"/>
</dbReference>
<keyword evidence="7" id="KW-1185">Reference proteome</keyword>
<dbReference type="InterPro" id="IPR006059">
    <property type="entry name" value="SBP"/>
</dbReference>
<dbReference type="GO" id="GO:0015768">
    <property type="term" value="P:maltose transport"/>
    <property type="evidence" value="ECO:0007669"/>
    <property type="project" value="TreeGrafter"/>
</dbReference>
<dbReference type="RefSeq" id="WP_015771803.1">
    <property type="nucleotide sequence ID" value="NC_013174.1"/>
</dbReference>
<dbReference type="GO" id="GO:0055052">
    <property type="term" value="C:ATP-binding cassette (ABC) transporter complex, substrate-binding subunit-containing"/>
    <property type="evidence" value="ECO:0007669"/>
    <property type="project" value="TreeGrafter"/>
</dbReference>
<evidence type="ECO:0000313" key="6">
    <source>
        <dbReference type="EMBL" id="ACV09175.1"/>
    </source>
</evidence>
<dbReference type="STRING" id="471856.Jden_1527"/>
<comment type="similarity">
    <text evidence="1">Belongs to the bacterial solute-binding protein 1 family.</text>
</comment>
<organism evidence="6 7">
    <name type="scientific">Jonesia denitrificans (strain ATCC 14870 / DSM 20603 / BCRC 15368 / CIP 55.134 / JCM 11481 / NBRC 15587 / NCTC 10816 / Prevot 55134)</name>
    <name type="common">Listeria denitrificans</name>
    <dbReference type="NCBI Taxonomy" id="471856"/>
    <lineage>
        <taxon>Bacteria</taxon>
        <taxon>Bacillati</taxon>
        <taxon>Actinomycetota</taxon>
        <taxon>Actinomycetes</taxon>
        <taxon>Micrococcales</taxon>
        <taxon>Jonesiaceae</taxon>
        <taxon>Jonesia</taxon>
    </lineage>
</organism>
<evidence type="ECO:0000256" key="5">
    <source>
        <dbReference type="SAM" id="SignalP"/>
    </source>
</evidence>
<protein>
    <submittedName>
        <fullName evidence="6">Extracellular solute-binding protein family 1</fullName>
    </submittedName>
</protein>
<dbReference type="OrthoDB" id="9766758at2"/>
<accession>C7R505</accession>
<evidence type="ECO:0000256" key="2">
    <source>
        <dbReference type="ARBA" id="ARBA00022448"/>
    </source>
</evidence>
<dbReference type="InterPro" id="IPR006060">
    <property type="entry name" value="Maltose/Cyclodextrin-bd"/>
</dbReference>
<keyword evidence="3" id="KW-0762">Sugar transport</keyword>
<evidence type="ECO:0000256" key="3">
    <source>
        <dbReference type="ARBA" id="ARBA00022597"/>
    </source>
</evidence>
<dbReference type="GO" id="GO:0015144">
    <property type="term" value="F:carbohydrate transmembrane transporter activity"/>
    <property type="evidence" value="ECO:0007669"/>
    <property type="project" value="InterPro"/>
</dbReference>
<dbReference type="Proteomes" id="UP000000628">
    <property type="component" value="Chromosome"/>
</dbReference>
<keyword evidence="4 5" id="KW-0732">Signal</keyword>
<evidence type="ECO:0000256" key="4">
    <source>
        <dbReference type="ARBA" id="ARBA00022729"/>
    </source>
</evidence>
<reference evidence="6 7" key="1">
    <citation type="journal article" date="2009" name="Stand. Genomic Sci.">
        <title>Complete genome sequence of Jonesia denitrificans type strain (Prevot 55134).</title>
        <authorList>
            <person name="Pukall R."/>
            <person name="Gehrich-Schroter G."/>
            <person name="Lapidus A."/>
            <person name="Nolan M."/>
            <person name="Glavina Del Rio T."/>
            <person name="Lucas S."/>
            <person name="Chen F."/>
            <person name="Tice H."/>
            <person name="Pitluck S."/>
            <person name="Cheng J.F."/>
            <person name="Copeland A."/>
            <person name="Saunders E."/>
            <person name="Brettin T."/>
            <person name="Detter J.C."/>
            <person name="Bruce D."/>
            <person name="Goodwin L."/>
            <person name="Pati A."/>
            <person name="Ivanova N."/>
            <person name="Mavromatis K."/>
            <person name="Ovchinnikova G."/>
            <person name="Chen A."/>
            <person name="Palaniappan K."/>
            <person name="Land M."/>
            <person name="Hauser L."/>
            <person name="Chang Y.J."/>
            <person name="Jeffries C.D."/>
            <person name="Chain P."/>
            <person name="Goker M."/>
            <person name="Bristow J."/>
            <person name="Eisen J.A."/>
            <person name="Markowitz V."/>
            <person name="Hugenholtz P."/>
            <person name="Kyrpides N.C."/>
            <person name="Klenk H.P."/>
            <person name="Han C."/>
        </authorList>
    </citation>
    <scope>NUCLEOTIDE SEQUENCE [LARGE SCALE GENOMIC DNA]</scope>
    <source>
        <strain evidence="7">ATCC 14870 / DSM 20603 / BCRC 15368 / CIP 55.134 / JCM 11481 / NBRC 15587 / NCTC 10816 / Prevot 55134</strain>
    </source>
</reference>
<evidence type="ECO:0000256" key="1">
    <source>
        <dbReference type="ARBA" id="ARBA00008520"/>
    </source>
</evidence>
<dbReference type="PANTHER" id="PTHR30061">
    <property type="entry name" value="MALTOSE-BINDING PERIPLASMIC PROTEIN"/>
    <property type="match status" value="1"/>
</dbReference>
<dbReference type="AlphaFoldDB" id="C7R505"/>
<dbReference type="EMBL" id="CP001706">
    <property type="protein sequence ID" value="ACV09175.1"/>
    <property type="molecule type" value="Genomic_DNA"/>
</dbReference>
<dbReference type="Pfam" id="PF13416">
    <property type="entry name" value="SBP_bac_8"/>
    <property type="match status" value="1"/>
</dbReference>
<feature type="signal peptide" evidence="5">
    <location>
        <begin position="1"/>
        <end position="19"/>
    </location>
</feature>
<dbReference type="GO" id="GO:0042956">
    <property type="term" value="P:maltodextrin transmembrane transport"/>
    <property type="evidence" value="ECO:0007669"/>
    <property type="project" value="TreeGrafter"/>
</dbReference>
<dbReference type="CDD" id="cd13586">
    <property type="entry name" value="PBP2_Maltose_binding_like"/>
    <property type="match status" value="1"/>
</dbReference>
<dbReference type="PRINTS" id="PR00181">
    <property type="entry name" value="MALTOSEBP"/>
</dbReference>
<gene>
    <name evidence="6" type="ordered locus">Jden_1527</name>
</gene>
<proteinExistence type="inferred from homology"/>
<dbReference type="HOGENOM" id="CLU_031285_17_0_11"/>
<feature type="chain" id="PRO_5039239890" evidence="5">
    <location>
        <begin position="20"/>
        <end position="412"/>
    </location>
</feature>
<dbReference type="GO" id="GO:1901982">
    <property type="term" value="F:maltose binding"/>
    <property type="evidence" value="ECO:0007669"/>
    <property type="project" value="TreeGrafter"/>
</dbReference>
<sequence>MQRGIPATAAALGMALVLASCSGGSDNNDNEPTASESTGVAGSMTIWVDETRINDFESVIQKFADERGVDVQVVQKASGDIRTEFVQQVPTGEGPDVIIGAHDWLGEFVSNGVVAPVELGDKAAGFAEAATKAFAYEGTNYGVPYAIESIALVRNDELATETPATFDELIEQGKELDAKYPVLLQQGAEGDAYHMYPLQTSFGAPVFTSEDDGSYTTELGMGGEAGHNFAEYLKKLGGEGILDSNIGGDQAKEAFIKGESPYIITGPWYANEFAAEGMTISVHEVPSAGGEPAQPFVGVQGAYISAKANNPVLAQDFVVNYLSTEEAADEIHAAGGRVPALTASADKMTDELAKSFGEVAAAGAPMPSIPEMGSVWAYWGATQVAIFTGQEKDPVAAWDRMLENINSEIAGG</sequence>